<sequence>MVVGGSLLLMVLFYYVVLPEPYSTSTSASAVDPQPNVDLETSFENPKAGGPRLVQPAYSPLSEDKEDTAEVDIMPPPKVKSFKSEDNPRQKDKNKGKKAKDKNKAAKDGLRANEGDRQSAKAWARKSKSYTGSFDLGASPILEETDDALNVDYSNNHDSENGDNESASSVEDDSSTWTVEKELESVQEEDDDQGEEREDGKDQEVVEELEEAIDLAEERLEVDEAVLEEAIEELEEKRLRMALPSKNSRRPKGKSASQDDGDGGDGPGGDRGYEEEDSKDEVDGSFVLSTSKSSSPGSQKGRKAVKNDPIEEDLDAKVENIFNGDDDNYDESVDKVRSEEDREYEEKYARVEDRLGQAGPLETMDDED</sequence>
<accession>A0A9P6FZN9</accession>
<feature type="compositionally biased region" description="Basic and acidic residues" evidence="1">
    <location>
        <begin position="332"/>
        <end position="355"/>
    </location>
</feature>
<feature type="compositionally biased region" description="Low complexity" evidence="1">
    <location>
        <begin position="289"/>
        <end position="298"/>
    </location>
</feature>
<dbReference type="Proteomes" id="UP000780801">
    <property type="component" value="Unassembled WGS sequence"/>
</dbReference>
<feature type="compositionally biased region" description="Acidic residues" evidence="1">
    <location>
        <begin position="185"/>
        <end position="197"/>
    </location>
</feature>
<feature type="chain" id="PRO_5040473668" evidence="2">
    <location>
        <begin position="20"/>
        <end position="368"/>
    </location>
</feature>
<feature type="region of interest" description="Disordered" evidence="1">
    <location>
        <begin position="236"/>
        <end position="368"/>
    </location>
</feature>
<feature type="signal peptide" evidence="2">
    <location>
        <begin position="1"/>
        <end position="19"/>
    </location>
</feature>
<keyword evidence="4" id="KW-1185">Reference proteome</keyword>
<evidence type="ECO:0000313" key="4">
    <source>
        <dbReference type="Proteomes" id="UP000780801"/>
    </source>
</evidence>
<keyword evidence="2" id="KW-0732">Signal</keyword>
<evidence type="ECO:0000313" key="3">
    <source>
        <dbReference type="EMBL" id="KAF9584384.1"/>
    </source>
</evidence>
<reference evidence="3" key="1">
    <citation type="journal article" date="2020" name="Fungal Divers.">
        <title>Resolving the Mortierellaceae phylogeny through synthesis of multi-gene phylogenetics and phylogenomics.</title>
        <authorList>
            <person name="Vandepol N."/>
            <person name="Liber J."/>
            <person name="Desiro A."/>
            <person name="Na H."/>
            <person name="Kennedy M."/>
            <person name="Barry K."/>
            <person name="Grigoriev I.V."/>
            <person name="Miller A.N."/>
            <person name="O'Donnell K."/>
            <person name="Stajich J.E."/>
            <person name="Bonito G."/>
        </authorList>
    </citation>
    <scope>NUCLEOTIDE SEQUENCE</scope>
    <source>
        <strain evidence="3">KOD1015</strain>
    </source>
</reference>
<comment type="caution">
    <text evidence="3">The sequence shown here is derived from an EMBL/GenBank/DDBJ whole genome shotgun (WGS) entry which is preliminary data.</text>
</comment>
<gene>
    <name evidence="3" type="ORF">BGW38_006647</name>
</gene>
<name>A0A9P6FZN9_9FUNG</name>
<feature type="region of interest" description="Disordered" evidence="1">
    <location>
        <begin position="24"/>
        <end position="222"/>
    </location>
</feature>
<feature type="compositionally biased region" description="Acidic residues" evidence="1">
    <location>
        <begin position="205"/>
        <end position="222"/>
    </location>
</feature>
<protein>
    <submittedName>
        <fullName evidence="3">Uncharacterized protein</fullName>
    </submittedName>
</protein>
<organism evidence="3 4">
    <name type="scientific">Lunasporangiospora selenospora</name>
    <dbReference type="NCBI Taxonomy" id="979761"/>
    <lineage>
        <taxon>Eukaryota</taxon>
        <taxon>Fungi</taxon>
        <taxon>Fungi incertae sedis</taxon>
        <taxon>Mucoromycota</taxon>
        <taxon>Mortierellomycotina</taxon>
        <taxon>Mortierellomycetes</taxon>
        <taxon>Mortierellales</taxon>
        <taxon>Mortierellaceae</taxon>
        <taxon>Lunasporangiospora</taxon>
    </lineage>
</organism>
<proteinExistence type="predicted"/>
<dbReference type="EMBL" id="JAABOA010000427">
    <property type="protein sequence ID" value="KAF9584384.1"/>
    <property type="molecule type" value="Genomic_DNA"/>
</dbReference>
<evidence type="ECO:0000256" key="1">
    <source>
        <dbReference type="SAM" id="MobiDB-lite"/>
    </source>
</evidence>
<evidence type="ECO:0000256" key="2">
    <source>
        <dbReference type="SAM" id="SignalP"/>
    </source>
</evidence>
<dbReference type="AlphaFoldDB" id="A0A9P6FZN9"/>
<feature type="compositionally biased region" description="Basic and acidic residues" evidence="1">
    <location>
        <begin position="102"/>
        <end position="119"/>
    </location>
</feature>
<feature type="compositionally biased region" description="Basic and acidic residues" evidence="1">
    <location>
        <begin position="82"/>
        <end position="93"/>
    </location>
</feature>